<evidence type="ECO:0000313" key="2">
    <source>
        <dbReference type="Proteomes" id="UP000002368"/>
    </source>
</evidence>
<evidence type="ECO:0000313" key="1">
    <source>
        <dbReference type="EMBL" id="ADG06378.1"/>
    </source>
</evidence>
<reference evidence="1 2" key="1">
    <citation type="journal article" date="2011" name="Stand. Genomic Sci.">
        <title>Complete genome sequence of the thermophilic, hydrogen-oxidizing Bacillus tusciae type strain (T2) and reclassification in the new genus, Kyrpidia gen. nov. as Kyrpidia tusciae comb. nov. and emendation of the family Alicyclobacillaceae da Costa and Rainey, 2010.</title>
        <authorList>
            <person name="Klenk H.P."/>
            <person name="Lapidus A."/>
            <person name="Chertkov O."/>
            <person name="Copeland A."/>
            <person name="Del Rio T.G."/>
            <person name="Nolan M."/>
            <person name="Lucas S."/>
            <person name="Chen F."/>
            <person name="Tice H."/>
            <person name="Cheng J.F."/>
            <person name="Han C."/>
            <person name="Bruce D."/>
            <person name="Goodwin L."/>
            <person name="Pitluck S."/>
            <person name="Pati A."/>
            <person name="Ivanova N."/>
            <person name="Mavromatis K."/>
            <person name="Daum C."/>
            <person name="Chen A."/>
            <person name="Palaniappan K."/>
            <person name="Chang Y.J."/>
            <person name="Land M."/>
            <person name="Hauser L."/>
            <person name="Jeffries C.D."/>
            <person name="Detter J.C."/>
            <person name="Rohde M."/>
            <person name="Abt B."/>
            <person name="Pukall R."/>
            <person name="Goker M."/>
            <person name="Bristow J."/>
            <person name="Markowitz V."/>
            <person name="Hugenholtz P."/>
            <person name="Eisen J.A."/>
        </authorList>
    </citation>
    <scope>NUCLEOTIDE SEQUENCE [LARGE SCALE GENOMIC DNA]</scope>
    <source>
        <strain evidence="1 2">DSM 2912</strain>
    </source>
</reference>
<dbReference type="EMBL" id="CP002017">
    <property type="protein sequence ID" value="ADG06378.1"/>
    <property type="molecule type" value="Genomic_DNA"/>
</dbReference>
<keyword evidence="2" id="KW-1185">Reference proteome</keyword>
<name>D5WPW9_KYRT2</name>
<dbReference type="HOGENOM" id="CLU_3201103_0_0_9"/>
<organism evidence="1 2">
    <name type="scientific">Kyrpidia tusciae (strain DSM 2912 / NBRC 15312 / T2)</name>
    <name type="common">Bacillus tusciae</name>
    <dbReference type="NCBI Taxonomy" id="562970"/>
    <lineage>
        <taxon>Bacteria</taxon>
        <taxon>Bacillati</taxon>
        <taxon>Bacillota</taxon>
        <taxon>Bacilli</taxon>
        <taxon>Bacillales</taxon>
        <taxon>Alicyclobacillaceae</taxon>
        <taxon>Kyrpidia</taxon>
    </lineage>
</organism>
<accession>D5WPW9</accession>
<gene>
    <name evidence="1" type="ordered locus">Btus_1675</name>
</gene>
<protein>
    <submittedName>
        <fullName evidence="1">Uncharacterized protein</fullName>
    </submittedName>
</protein>
<dbReference type="RefSeq" id="WP_013075665.1">
    <property type="nucleotide sequence ID" value="NC_014098.1"/>
</dbReference>
<sequence length="45" mass="5543">MELIKTMKPTRRTLFLRKCKIVQFIRFIALNLRILKTAWFPPRRP</sequence>
<proteinExistence type="predicted"/>
<dbReference type="KEGG" id="bts:Btus_1675"/>
<dbReference type="Proteomes" id="UP000002368">
    <property type="component" value="Chromosome"/>
</dbReference>
<dbReference type="AlphaFoldDB" id="D5WPW9"/>